<comment type="caution">
    <text evidence="1">The sequence shown here is derived from an EMBL/GenBank/DDBJ whole genome shotgun (WGS) entry which is preliminary data.</text>
</comment>
<evidence type="ECO:0000313" key="2">
    <source>
        <dbReference type="Proteomes" id="UP000823775"/>
    </source>
</evidence>
<evidence type="ECO:0000313" key="1">
    <source>
        <dbReference type="EMBL" id="MCD9640145.1"/>
    </source>
</evidence>
<keyword evidence="2" id="KW-1185">Reference proteome</keyword>
<reference evidence="1 2" key="1">
    <citation type="journal article" date="2021" name="BMC Genomics">
        <title>Datura genome reveals duplications of psychoactive alkaloid biosynthetic genes and high mutation rate following tissue culture.</title>
        <authorList>
            <person name="Rajewski A."/>
            <person name="Carter-House D."/>
            <person name="Stajich J."/>
            <person name="Litt A."/>
        </authorList>
    </citation>
    <scope>NUCLEOTIDE SEQUENCE [LARGE SCALE GENOMIC DNA]</scope>
    <source>
        <strain evidence="1">AR-01</strain>
    </source>
</reference>
<protein>
    <submittedName>
        <fullName evidence="1">Uncharacterized protein</fullName>
    </submittedName>
</protein>
<proteinExistence type="predicted"/>
<dbReference type="Proteomes" id="UP000823775">
    <property type="component" value="Unassembled WGS sequence"/>
</dbReference>
<sequence>MVGYHAWSSAEARHLSIGKKALNSEVRRTDAWHLAGMRASYEMTRQAGGMGKGWMGARKVCGQLAWPGRHVLGTPLPCPGFL</sequence>
<accession>A0ABS8UZ36</accession>
<organism evidence="1 2">
    <name type="scientific">Datura stramonium</name>
    <name type="common">Jimsonweed</name>
    <name type="synonym">Common thornapple</name>
    <dbReference type="NCBI Taxonomy" id="4076"/>
    <lineage>
        <taxon>Eukaryota</taxon>
        <taxon>Viridiplantae</taxon>
        <taxon>Streptophyta</taxon>
        <taxon>Embryophyta</taxon>
        <taxon>Tracheophyta</taxon>
        <taxon>Spermatophyta</taxon>
        <taxon>Magnoliopsida</taxon>
        <taxon>eudicotyledons</taxon>
        <taxon>Gunneridae</taxon>
        <taxon>Pentapetalae</taxon>
        <taxon>asterids</taxon>
        <taxon>lamiids</taxon>
        <taxon>Solanales</taxon>
        <taxon>Solanaceae</taxon>
        <taxon>Solanoideae</taxon>
        <taxon>Datureae</taxon>
        <taxon>Datura</taxon>
    </lineage>
</organism>
<gene>
    <name evidence="1" type="ORF">HAX54_025256</name>
</gene>
<dbReference type="EMBL" id="JACEIK010003068">
    <property type="protein sequence ID" value="MCD9640145.1"/>
    <property type="molecule type" value="Genomic_DNA"/>
</dbReference>
<name>A0ABS8UZ36_DATST</name>